<comment type="caution">
    <text evidence="1">The sequence shown here is derived from an EMBL/GenBank/DDBJ whole genome shotgun (WGS) entry which is preliminary data.</text>
</comment>
<reference evidence="1 2" key="1">
    <citation type="journal article" date="2012" name="Genome Biol.">
        <title>Genome and low-iron response of an oceanic diatom adapted to chronic iron limitation.</title>
        <authorList>
            <person name="Lommer M."/>
            <person name="Specht M."/>
            <person name="Roy A.S."/>
            <person name="Kraemer L."/>
            <person name="Andreson R."/>
            <person name="Gutowska M.A."/>
            <person name="Wolf J."/>
            <person name="Bergner S.V."/>
            <person name="Schilhabel M.B."/>
            <person name="Klostermeier U.C."/>
            <person name="Beiko R.G."/>
            <person name="Rosenstiel P."/>
            <person name="Hippler M."/>
            <person name="Laroche J."/>
        </authorList>
    </citation>
    <scope>NUCLEOTIDE SEQUENCE [LARGE SCALE GENOMIC DNA]</scope>
    <source>
        <strain evidence="1 2">CCMP1005</strain>
    </source>
</reference>
<evidence type="ECO:0000313" key="2">
    <source>
        <dbReference type="Proteomes" id="UP000266841"/>
    </source>
</evidence>
<protein>
    <recommendedName>
        <fullName evidence="3">Sel1 repeat family protein</fullName>
    </recommendedName>
</protein>
<evidence type="ECO:0008006" key="3">
    <source>
        <dbReference type="Google" id="ProtNLM"/>
    </source>
</evidence>
<evidence type="ECO:0000313" key="1">
    <source>
        <dbReference type="EMBL" id="EJK67942.1"/>
    </source>
</evidence>
<name>K0TBS2_THAOC</name>
<proteinExistence type="predicted"/>
<sequence length="120" mass="13354">MAKAFRHFEEAAMSGHVPARYKLGYMECEAGNYDLALQHKRATRASFFPPMRSCWQAKHVSGIQADVAFASMTAILLLGQAGNVVQRGPAARSGSAVRRNDRWGRASILHRPDRSSWRPV</sequence>
<accession>K0TBS2</accession>
<feature type="non-terminal residue" evidence="1">
    <location>
        <position position="120"/>
    </location>
</feature>
<keyword evidence="2" id="KW-1185">Reference proteome</keyword>
<organism evidence="1 2">
    <name type="scientific">Thalassiosira oceanica</name>
    <name type="common">Marine diatom</name>
    <dbReference type="NCBI Taxonomy" id="159749"/>
    <lineage>
        <taxon>Eukaryota</taxon>
        <taxon>Sar</taxon>
        <taxon>Stramenopiles</taxon>
        <taxon>Ochrophyta</taxon>
        <taxon>Bacillariophyta</taxon>
        <taxon>Coscinodiscophyceae</taxon>
        <taxon>Thalassiosirophycidae</taxon>
        <taxon>Thalassiosirales</taxon>
        <taxon>Thalassiosiraceae</taxon>
        <taxon>Thalassiosira</taxon>
    </lineage>
</organism>
<dbReference type="EMBL" id="AGNL01012337">
    <property type="protein sequence ID" value="EJK67942.1"/>
    <property type="molecule type" value="Genomic_DNA"/>
</dbReference>
<dbReference type="Proteomes" id="UP000266841">
    <property type="component" value="Unassembled WGS sequence"/>
</dbReference>
<dbReference type="OrthoDB" id="2384430at2759"/>
<gene>
    <name evidence="1" type="ORF">THAOC_10943</name>
</gene>
<dbReference type="AlphaFoldDB" id="K0TBS2"/>